<dbReference type="InterPro" id="IPR011598">
    <property type="entry name" value="bHLH_dom"/>
</dbReference>
<sequence length="207" mass="23025">FSFDHHRSFVLPANSDSALSVLDRNMSYSYTGWTEQMDSISPRVIKSSNCFATMRSFELTSNPASKPATNHSDGDWLYSDSTIVKTGSILESLSPKPAGNKRPSIGENTQVSKKAKTKTTNSPKDPQSQAAKNRRERISERLKVLQELVPNGTKVDLVTMLEKAIGYVKFLQLQVNFWPTQGRKAPDISQVKEAIDAILSQQDMNSN</sequence>
<keyword evidence="5" id="KW-0539">Nucleus</keyword>
<gene>
    <name evidence="8" type="ORF">CARUB_v10007389mg</name>
</gene>
<dbReference type="FunFam" id="4.10.280.10:FF:000046">
    <property type="entry name" value="Transcription factor bHLH83"/>
    <property type="match status" value="1"/>
</dbReference>
<dbReference type="Gene3D" id="4.10.280.10">
    <property type="entry name" value="Helix-loop-helix DNA-binding domain"/>
    <property type="match status" value="1"/>
</dbReference>
<evidence type="ECO:0000256" key="2">
    <source>
        <dbReference type="ARBA" id="ARBA00023015"/>
    </source>
</evidence>
<feature type="region of interest" description="Disordered" evidence="6">
    <location>
        <begin position="89"/>
        <end position="135"/>
    </location>
</feature>
<evidence type="ECO:0000256" key="3">
    <source>
        <dbReference type="ARBA" id="ARBA00023125"/>
    </source>
</evidence>
<dbReference type="GO" id="GO:0005634">
    <property type="term" value="C:nucleus"/>
    <property type="evidence" value="ECO:0007669"/>
    <property type="project" value="UniProtKB-SubCell"/>
</dbReference>
<feature type="domain" description="BHLH" evidence="7">
    <location>
        <begin position="122"/>
        <end position="171"/>
    </location>
</feature>
<dbReference type="PROSITE" id="PS50888">
    <property type="entry name" value="BHLH"/>
    <property type="match status" value="1"/>
</dbReference>
<dbReference type="SUPFAM" id="SSF47459">
    <property type="entry name" value="HLH, helix-loop-helix DNA-binding domain"/>
    <property type="match status" value="1"/>
</dbReference>
<feature type="compositionally biased region" description="Polar residues" evidence="6">
    <location>
        <begin position="106"/>
        <end position="131"/>
    </location>
</feature>
<comment type="subcellular location">
    <subcellularLocation>
        <location evidence="1">Nucleus</location>
    </subcellularLocation>
</comment>
<name>R0F3A1_9BRAS</name>
<dbReference type="Proteomes" id="UP000029121">
    <property type="component" value="Unassembled WGS sequence"/>
</dbReference>
<evidence type="ECO:0000313" key="8">
    <source>
        <dbReference type="EMBL" id="EOA15826.1"/>
    </source>
</evidence>
<reference evidence="9" key="1">
    <citation type="journal article" date="2013" name="Nat. Genet.">
        <title>The Capsella rubella genome and the genomic consequences of rapid mating system evolution.</title>
        <authorList>
            <person name="Slotte T."/>
            <person name="Hazzouri K.M."/>
            <person name="Agren J.A."/>
            <person name="Koenig D."/>
            <person name="Maumus F."/>
            <person name="Guo Y.L."/>
            <person name="Steige K."/>
            <person name="Platts A.E."/>
            <person name="Escobar J.S."/>
            <person name="Newman L.K."/>
            <person name="Wang W."/>
            <person name="Mandakova T."/>
            <person name="Vello E."/>
            <person name="Smith L.M."/>
            <person name="Henz S.R."/>
            <person name="Steffen J."/>
            <person name="Takuno S."/>
            <person name="Brandvain Y."/>
            <person name="Coop G."/>
            <person name="Andolfatto P."/>
            <person name="Hu T.T."/>
            <person name="Blanchette M."/>
            <person name="Clark R.M."/>
            <person name="Quesneville H."/>
            <person name="Nordborg M."/>
            <person name="Gaut B.S."/>
            <person name="Lysak M.A."/>
            <person name="Jenkins J."/>
            <person name="Grimwood J."/>
            <person name="Chapman J."/>
            <person name="Prochnik S."/>
            <person name="Shu S."/>
            <person name="Rokhsar D."/>
            <person name="Schmutz J."/>
            <person name="Weigel D."/>
            <person name="Wright S.I."/>
        </authorList>
    </citation>
    <scope>NUCLEOTIDE SEQUENCE [LARGE SCALE GENOMIC DNA]</scope>
    <source>
        <strain evidence="9">cv. Monte Gargano</strain>
    </source>
</reference>
<evidence type="ECO:0000256" key="4">
    <source>
        <dbReference type="ARBA" id="ARBA00023163"/>
    </source>
</evidence>
<dbReference type="InterPro" id="IPR045843">
    <property type="entry name" value="IND-like"/>
</dbReference>
<evidence type="ECO:0000259" key="7">
    <source>
        <dbReference type="PROSITE" id="PS50888"/>
    </source>
</evidence>
<dbReference type="GO" id="GO:0046983">
    <property type="term" value="F:protein dimerization activity"/>
    <property type="evidence" value="ECO:0007669"/>
    <property type="project" value="InterPro"/>
</dbReference>
<dbReference type="PANTHER" id="PTHR45914">
    <property type="entry name" value="TRANSCRIPTION FACTOR HEC3-RELATED"/>
    <property type="match status" value="1"/>
</dbReference>
<evidence type="ECO:0000256" key="1">
    <source>
        <dbReference type="ARBA" id="ARBA00004123"/>
    </source>
</evidence>
<dbReference type="GO" id="GO:0003700">
    <property type="term" value="F:DNA-binding transcription factor activity"/>
    <property type="evidence" value="ECO:0007669"/>
    <property type="project" value="InterPro"/>
</dbReference>
<dbReference type="EMBL" id="KB870811">
    <property type="protein sequence ID" value="EOA15826.1"/>
    <property type="molecule type" value="Genomic_DNA"/>
</dbReference>
<dbReference type="InterPro" id="IPR036638">
    <property type="entry name" value="HLH_DNA-bd_sf"/>
</dbReference>
<keyword evidence="4" id="KW-0804">Transcription</keyword>
<proteinExistence type="predicted"/>
<keyword evidence="3" id="KW-0238">DNA-binding</keyword>
<accession>R0F3A1</accession>
<keyword evidence="2" id="KW-0805">Transcription regulation</keyword>
<evidence type="ECO:0000256" key="6">
    <source>
        <dbReference type="SAM" id="MobiDB-lite"/>
    </source>
</evidence>
<keyword evidence="9" id="KW-1185">Reference proteome</keyword>
<evidence type="ECO:0000256" key="5">
    <source>
        <dbReference type="ARBA" id="ARBA00023242"/>
    </source>
</evidence>
<evidence type="ECO:0000313" key="9">
    <source>
        <dbReference type="Proteomes" id="UP000029121"/>
    </source>
</evidence>
<protein>
    <recommendedName>
        <fullName evidence="7">BHLH domain-containing protein</fullName>
    </recommendedName>
</protein>
<organism evidence="8 9">
    <name type="scientific">Capsella rubella</name>
    <dbReference type="NCBI Taxonomy" id="81985"/>
    <lineage>
        <taxon>Eukaryota</taxon>
        <taxon>Viridiplantae</taxon>
        <taxon>Streptophyta</taxon>
        <taxon>Embryophyta</taxon>
        <taxon>Tracheophyta</taxon>
        <taxon>Spermatophyta</taxon>
        <taxon>Magnoliopsida</taxon>
        <taxon>eudicotyledons</taxon>
        <taxon>Gunneridae</taxon>
        <taxon>Pentapetalae</taxon>
        <taxon>rosids</taxon>
        <taxon>malvids</taxon>
        <taxon>Brassicales</taxon>
        <taxon>Brassicaceae</taxon>
        <taxon>Camelineae</taxon>
        <taxon>Capsella</taxon>
    </lineage>
</organism>
<feature type="non-terminal residue" evidence="8">
    <location>
        <position position="1"/>
    </location>
</feature>
<dbReference type="STRING" id="81985.R0F3A1"/>
<dbReference type="SMART" id="SM00353">
    <property type="entry name" value="HLH"/>
    <property type="match status" value="1"/>
</dbReference>
<dbReference type="Pfam" id="PF00010">
    <property type="entry name" value="HLH"/>
    <property type="match status" value="1"/>
</dbReference>
<dbReference type="PANTHER" id="PTHR45914:SF59">
    <property type="entry name" value="TRANSCRIPTION FACTOR BHLH83-LIKE"/>
    <property type="match status" value="1"/>
</dbReference>
<dbReference type="CDD" id="cd11454">
    <property type="entry name" value="bHLH_AtIND_like"/>
    <property type="match status" value="1"/>
</dbReference>
<dbReference type="eggNOG" id="ENOG502QT4N">
    <property type="taxonomic scope" value="Eukaryota"/>
</dbReference>
<dbReference type="AlphaFoldDB" id="R0F3A1"/>
<dbReference type="GO" id="GO:0048766">
    <property type="term" value="P:root hair initiation"/>
    <property type="evidence" value="ECO:0007669"/>
    <property type="project" value="UniProtKB-ARBA"/>
</dbReference>
<dbReference type="GO" id="GO:0003677">
    <property type="term" value="F:DNA binding"/>
    <property type="evidence" value="ECO:0007669"/>
    <property type="project" value="UniProtKB-KW"/>
</dbReference>